<dbReference type="CDD" id="cd08512">
    <property type="entry name" value="PBP2_NikA_DppA_OppA_like_7"/>
    <property type="match status" value="1"/>
</dbReference>
<dbReference type="STRING" id="572480.Arnit_2706"/>
<dbReference type="Gene3D" id="3.90.76.10">
    <property type="entry name" value="Dipeptide-binding Protein, Domain 1"/>
    <property type="match status" value="1"/>
</dbReference>
<dbReference type="OrthoDB" id="5469165at2"/>
<dbReference type="eggNOG" id="COG0747">
    <property type="taxonomic scope" value="Bacteria"/>
</dbReference>
<dbReference type="SUPFAM" id="SSF53850">
    <property type="entry name" value="Periplasmic binding protein-like II"/>
    <property type="match status" value="1"/>
</dbReference>
<reference evidence="7 8" key="1">
    <citation type="journal article" date="2010" name="Stand. Genomic Sci.">
        <title>Complete genome sequence of Arcobacter nitrofigilis type strain (CI).</title>
        <authorList>
            <person name="Pati A."/>
            <person name="Gronow S."/>
            <person name="Lapidus A."/>
            <person name="Copeland A."/>
            <person name="Glavina Del Rio T."/>
            <person name="Nolan M."/>
            <person name="Lucas S."/>
            <person name="Tice H."/>
            <person name="Cheng J.F."/>
            <person name="Han C."/>
            <person name="Chertkov O."/>
            <person name="Bruce D."/>
            <person name="Tapia R."/>
            <person name="Goodwin L."/>
            <person name="Pitluck S."/>
            <person name="Liolios K."/>
            <person name="Ivanova N."/>
            <person name="Mavromatis K."/>
            <person name="Chen A."/>
            <person name="Palaniappan K."/>
            <person name="Land M."/>
            <person name="Hauser L."/>
            <person name="Chang Y.J."/>
            <person name="Jeffries C.D."/>
            <person name="Detter J.C."/>
            <person name="Rohde M."/>
            <person name="Goker M."/>
            <person name="Bristow J."/>
            <person name="Eisen J.A."/>
            <person name="Markowitz V."/>
            <person name="Hugenholtz P."/>
            <person name="Klenk H.P."/>
            <person name="Kyrpides N.C."/>
        </authorList>
    </citation>
    <scope>NUCLEOTIDE SEQUENCE [LARGE SCALE GENOMIC DNA]</scope>
    <source>
        <strain evidence="8">ATCC 33309 / DSM 7299 / CCUG 15893 / LMG 7604 / NCTC 12251 / CI</strain>
    </source>
</reference>
<evidence type="ECO:0000256" key="1">
    <source>
        <dbReference type="ARBA" id="ARBA00004196"/>
    </source>
</evidence>
<dbReference type="InterPro" id="IPR030678">
    <property type="entry name" value="Peptide/Ni-bd"/>
</dbReference>
<dbReference type="RefSeq" id="WP_013136499.1">
    <property type="nucleotide sequence ID" value="NC_014166.1"/>
</dbReference>
<dbReference type="PIRSF" id="PIRSF002741">
    <property type="entry name" value="MppA"/>
    <property type="match status" value="1"/>
</dbReference>
<dbReference type="InterPro" id="IPR000914">
    <property type="entry name" value="SBP_5_dom"/>
</dbReference>
<evidence type="ECO:0000259" key="6">
    <source>
        <dbReference type="Pfam" id="PF00496"/>
    </source>
</evidence>
<feature type="domain" description="Solute-binding protein family 5" evidence="6">
    <location>
        <begin position="88"/>
        <end position="454"/>
    </location>
</feature>
<keyword evidence="3" id="KW-0813">Transport</keyword>
<dbReference type="KEGG" id="ant:Arnit_2706"/>
<evidence type="ECO:0000313" key="8">
    <source>
        <dbReference type="Proteomes" id="UP000000939"/>
    </source>
</evidence>
<dbReference type="InterPro" id="IPR039424">
    <property type="entry name" value="SBP_5"/>
</dbReference>
<dbReference type="GO" id="GO:0043190">
    <property type="term" value="C:ATP-binding cassette (ABC) transporter complex"/>
    <property type="evidence" value="ECO:0007669"/>
    <property type="project" value="InterPro"/>
</dbReference>
<keyword evidence="4 5" id="KW-0732">Signal</keyword>
<sequence precursor="true">MQRRDFMKIAGAASILPFLRYLPTQANAATGSNDVLVVVSGNNINSLDLHRKGTNRPSYQVTVNIYDRLVKFGVKTLPDGSMSYDSTKIEPEVAQSWEFSDDKKSITFKLNPKAKFWDGTPVTAHDVKWSFDRAVTLGGFPTVQMKAGSMSDPKQFVVVDDITFRIDLPFPSKLTLPDLAVPIPFIINSKVAKANATANDPWATEYLHKTPAGSGPYKILRWDPGQQFVYQRNEDYAIAPKPAIKRVIVREVPSASTRRALLERKDADLYTNVPPKDVKEFKEEGKIKVSGAPIDNCIHVLGLNVKYKPFDNKKVRQAIAYAIPYEEILSSAAYGRGKPMFGASNKTPSNIVWPQPSPYNTNIEKAKKLLEEAGFKDGFETTLSYNLGLASWQEPTALLIQEGLKKIGIKAKLDKIPGANWRTAALVEKRLPMHLENFGGWLNYPDYYFFWAYKYGHLFNSSNYKNEKIEKLTDETLHMEIDNPKYENMIKEMIEIVYDDVPRIPLYQPYLDAAMQKNINGYVSWFHRQLDCTTITKS</sequence>
<dbReference type="EMBL" id="CP001999">
    <property type="protein sequence ID" value="ADG94354.1"/>
    <property type="molecule type" value="Genomic_DNA"/>
</dbReference>
<dbReference type="GO" id="GO:0015833">
    <property type="term" value="P:peptide transport"/>
    <property type="evidence" value="ECO:0007669"/>
    <property type="project" value="TreeGrafter"/>
</dbReference>
<dbReference type="GO" id="GO:1904680">
    <property type="term" value="F:peptide transmembrane transporter activity"/>
    <property type="evidence" value="ECO:0007669"/>
    <property type="project" value="TreeGrafter"/>
</dbReference>
<evidence type="ECO:0000313" key="7">
    <source>
        <dbReference type="EMBL" id="ADG94354.1"/>
    </source>
</evidence>
<dbReference type="Gene3D" id="3.10.105.10">
    <property type="entry name" value="Dipeptide-binding Protein, Domain 3"/>
    <property type="match status" value="1"/>
</dbReference>
<proteinExistence type="inferred from homology"/>
<organism evidence="7 8">
    <name type="scientific">Arcobacter nitrofigilis (strain ATCC 33309 / DSM 7299 / CCUG 15893 / LMG 7604 / NCTC 12251 / CI)</name>
    <name type="common">Campylobacter nitrofigilis</name>
    <dbReference type="NCBI Taxonomy" id="572480"/>
    <lineage>
        <taxon>Bacteria</taxon>
        <taxon>Pseudomonadati</taxon>
        <taxon>Campylobacterota</taxon>
        <taxon>Epsilonproteobacteria</taxon>
        <taxon>Campylobacterales</taxon>
        <taxon>Arcobacteraceae</taxon>
        <taxon>Arcobacter</taxon>
    </lineage>
</organism>
<feature type="chain" id="PRO_5003078066" evidence="5">
    <location>
        <begin position="29"/>
        <end position="538"/>
    </location>
</feature>
<evidence type="ECO:0000256" key="5">
    <source>
        <dbReference type="SAM" id="SignalP"/>
    </source>
</evidence>
<dbReference type="PANTHER" id="PTHR30290">
    <property type="entry name" value="PERIPLASMIC BINDING COMPONENT OF ABC TRANSPORTER"/>
    <property type="match status" value="1"/>
</dbReference>
<dbReference type="Gene3D" id="3.40.190.10">
    <property type="entry name" value="Periplasmic binding protein-like II"/>
    <property type="match status" value="1"/>
</dbReference>
<name>D5V6T4_ARCNC</name>
<comment type="similarity">
    <text evidence="2">Belongs to the bacterial solute-binding protein 5 family.</text>
</comment>
<dbReference type="PANTHER" id="PTHR30290:SF10">
    <property type="entry name" value="PERIPLASMIC OLIGOPEPTIDE-BINDING PROTEIN-RELATED"/>
    <property type="match status" value="1"/>
</dbReference>
<feature type="signal peptide" evidence="5">
    <location>
        <begin position="1"/>
        <end position="28"/>
    </location>
</feature>
<dbReference type="AlphaFoldDB" id="D5V6T4"/>
<evidence type="ECO:0000256" key="2">
    <source>
        <dbReference type="ARBA" id="ARBA00005695"/>
    </source>
</evidence>
<evidence type="ECO:0000256" key="4">
    <source>
        <dbReference type="ARBA" id="ARBA00022729"/>
    </source>
</evidence>
<dbReference type="FunFam" id="3.90.76.10:FF:000007">
    <property type="entry name" value="Dipeptide ABC transporter periplasmic dipeptide-binding protein"/>
    <property type="match status" value="1"/>
</dbReference>
<dbReference type="GO" id="GO:0030288">
    <property type="term" value="C:outer membrane-bounded periplasmic space"/>
    <property type="evidence" value="ECO:0007669"/>
    <property type="project" value="UniProtKB-ARBA"/>
</dbReference>
<evidence type="ECO:0000256" key="3">
    <source>
        <dbReference type="ARBA" id="ARBA00022448"/>
    </source>
</evidence>
<comment type="subcellular location">
    <subcellularLocation>
        <location evidence="1">Cell envelope</location>
    </subcellularLocation>
</comment>
<dbReference type="HOGENOM" id="CLU_017028_7_2_7"/>
<keyword evidence="8" id="KW-1185">Reference proteome</keyword>
<protein>
    <submittedName>
        <fullName evidence="7">Extracellular solute-binding protein family 5</fullName>
    </submittedName>
</protein>
<accession>D5V6T4</accession>
<dbReference type="Pfam" id="PF00496">
    <property type="entry name" value="SBP_bac_5"/>
    <property type="match status" value="1"/>
</dbReference>
<dbReference type="Proteomes" id="UP000000939">
    <property type="component" value="Chromosome"/>
</dbReference>
<gene>
    <name evidence="7" type="ordered locus">Arnit_2706</name>
</gene>